<protein>
    <submittedName>
        <fullName evidence="1">Uncharacterized protein</fullName>
    </submittedName>
</protein>
<organism evidence="1 2">
    <name type="scientific">Cyclocybe aegerita</name>
    <name type="common">Black poplar mushroom</name>
    <name type="synonym">Agrocybe aegerita</name>
    <dbReference type="NCBI Taxonomy" id="1973307"/>
    <lineage>
        <taxon>Eukaryota</taxon>
        <taxon>Fungi</taxon>
        <taxon>Dikarya</taxon>
        <taxon>Basidiomycota</taxon>
        <taxon>Agaricomycotina</taxon>
        <taxon>Agaricomycetes</taxon>
        <taxon>Agaricomycetidae</taxon>
        <taxon>Agaricales</taxon>
        <taxon>Agaricineae</taxon>
        <taxon>Bolbitiaceae</taxon>
        <taxon>Cyclocybe</taxon>
    </lineage>
</organism>
<evidence type="ECO:0000313" key="2">
    <source>
        <dbReference type="Proteomes" id="UP000467700"/>
    </source>
</evidence>
<name>A0A8S0W5M4_CYCAE</name>
<keyword evidence="2" id="KW-1185">Reference proteome</keyword>
<reference evidence="1 2" key="1">
    <citation type="submission" date="2020-01" db="EMBL/GenBank/DDBJ databases">
        <authorList>
            <person name="Gupta K D."/>
        </authorList>
    </citation>
    <scope>NUCLEOTIDE SEQUENCE [LARGE SCALE GENOMIC DNA]</scope>
</reference>
<sequence>MTFERLVYHIYLERKRFSDMWRKVRPEAWQKAGKLLIDGHDGERLKTLVGLATAEDDQAKAKIAANPPDTTQSTLSCRYCYELTRQARPVTKGLVDYHMLSMHGRAREPGDLAPLTELMTTFGKP</sequence>
<accession>A0A8S0W5M4</accession>
<gene>
    <name evidence="1" type="ORF">AAE3_LOCUS5854</name>
</gene>
<comment type="caution">
    <text evidence="1">The sequence shown here is derived from an EMBL/GenBank/DDBJ whole genome shotgun (WGS) entry which is preliminary data.</text>
</comment>
<proteinExistence type="predicted"/>
<dbReference type="Proteomes" id="UP000467700">
    <property type="component" value="Unassembled WGS sequence"/>
</dbReference>
<dbReference type="EMBL" id="CACVBS010000040">
    <property type="protein sequence ID" value="CAA7263594.1"/>
    <property type="molecule type" value="Genomic_DNA"/>
</dbReference>
<evidence type="ECO:0000313" key="1">
    <source>
        <dbReference type="EMBL" id="CAA7263594.1"/>
    </source>
</evidence>
<dbReference type="AlphaFoldDB" id="A0A8S0W5M4"/>